<reference evidence="1" key="1">
    <citation type="submission" date="2022-10" db="EMBL/GenBank/DDBJ databases">
        <authorList>
            <person name="Chen Y."/>
            <person name="Dougan E. K."/>
            <person name="Chan C."/>
            <person name="Rhodes N."/>
            <person name="Thang M."/>
        </authorList>
    </citation>
    <scope>NUCLEOTIDE SEQUENCE</scope>
</reference>
<proteinExistence type="predicted"/>
<dbReference type="OrthoDB" id="446115at2759"/>
<dbReference type="SUPFAM" id="SSF56784">
    <property type="entry name" value="HAD-like"/>
    <property type="match status" value="1"/>
</dbReference>
<dbReference type="EMBL" id="CAMXCT030001072">
    <property type="protein sequence ID" value="CAL4773649.1"/>
    <property type="molecule type" value="Genomic_DNA"/>
</dbReference>
<organism evidence="1">
    <name type="scientific">Cladocopium goreaui</name>
    <dbReference type="NCBI Taxonomy" id="2562237"/>
    <lineage>
        <taxon>Eukaryota</taxon>
        <taxon>Sar</taxon>
        <taxon>Alveolata</taxon>
        <taxon>Dinophyceae</taxon>
        <taxon>Suessiales</taxon>
        <taxon>Symbiodiniaceae</taxon>
        <taxon>Cladocopium</taxon>
    </lineage>
</organism>
<dbReference type="AlphaFoldDB" id="A0A9P1C804"/>
<gene>
    <name evidence="1" type="ORF">C1SCF055_LOCUS13699</name>
</gene>
<dbReference type="EMBL" id="CAMXCT010001072">
    <property type="protein sequence ID" value="CAI3986337.1"/>
    <property type="molecule type" value="Genomic_DNA"/>
</dbReference>
<reference evidence="2 3" key="2">
    <citation type="submission" date="2024-05" db="EMBL/GenBank/DDBJ databases">
        <authorList>
            <person name="Chen Y."/>
            <person name="Shah S."/>
            <person name="Dougan E. K."/>
            <person name="Thang M."/>
            <person name="Chan C."/>
        </authorList>
    </citation>
    <scope>NUCLEOTIDE SEQUENCE [LARGE SCALE GENOMIC DNA]</scope>
</reference>
<sequence>MMTMDGLQIGRIQIPAVIPTVTDSSRSGRAYGSSDCGLWSLQTRHTLKLKRFGSFWPATLVTGLGTRQLRRSGRPRRRNPLYASSSEAGEASNLVMCFDFDGVVCDSVNESSTAAWKHAKELWPSLALGDSPEPFLEPMRLVRPVVETGWENTLIIRILAEADLVEASQRFQKRPAKRRANVASLGGPSLLDEPESSSSAELIDNLGIAGLMCKNILGSWERIRDQKIAELQLDVEELIKGFGDVRDRWMAQDLKSWFGCNMAYDIVPDVMVEMLSRGAQVFVITTKQKRFAKALLEDFGVELPEANLFALEDGPKTKVLKSLLAKSEYEGKEFHFIEDKLGTLRKVAKDPELNAVQLHLASWGYCTQKDIDVVKAGLLEGISLLNQPEMEASLAAGVPSELQPQSHHFERR</sequence>
<keyword evidence="3" id="KW-1185">Reference proteome</keyword>
<dbReference type="InterPro" id="IPR036412">
    <property type="entry name" value="HAD-like_sf"/>
</dbReference>
<evidence type="ECO:0000313" key="2">
    <source>
        <dbReference type="EMBL" id="CAL4773649.1"/>
    </source>
</evidence>
<comment type="caution">
    <text evidence="1">The sequence shown here is derived from an EMBL/GenBank/DDBJ whole genome shotgun (WGS) entry which is preliminary data.</text>
</comment>
<accession>A0A9P1C804</accession>
<evidence type="ECO:0000313" key="1">
    <source>
        <dbReference type="EMBL" id="CAI3986337.1"/>
    </source>
</evidence>
<name>A0A9P1C804_9DINO</name>
<dbReference type="Gene3D" id="3.40.50.1000">
    <property type="entry name" value="HAD superfamily/HAD-like"/>
    <property type="match status" value="1"/>
</dbReference>
<protein>
    <submittedName>
        <fullName evidence="2">5'-nucleotidase</fullName>
    </submittedName>
</protein>
<dbReference type="EMBL" id="CAMXCT020001072">
    <property type="protein sequence ID" value="CAL1139712.1"/>
    <property type="molecule type" value="Genomic_DNA"/>
</dbReference>
<evidence type="ECO:0000313" key="3">
    <source>
        <dbReference type="Proteomes" id="UP001152797"/>
    </source>
</evidence>
<dbReference type="InterPro" id="IPR023214">
    <property type="entry name" value="HAD_sf"/>
</dbReference>
<dbReference type="Proteomes" id="UP001152797">
    <property type="component" value="Unassembled WGS sequence"/>
</dbReference>